<feature type="chain" id="PRO_5046946559" description="Lipoprotein" evidence="1">
    <location>
        <begin position="25"/>
        <end position="245"/>
    </location>
</feature>
<reference evidence="2 3" key="2">
    <citation type="submission" date="2024-02" db="EMBL/GenBank/DDBJ databases">
        <title>The Genome Sequence of Enterococcus sp. DIV0159.</title>
        <authorList>
            <person name="Earl A."/>
            <person name="Manson A."/>
            <person name="Gilmore M."/>
            <person name="Sanders J."/>
            <person name="Shea T."/>
            <person name="Howe W."/>
            <person name="Livny J."/>
            <person name="Cuomo C."/>
            <person name="Neafsey D."/>
            <person name="Birren B."/>
        </authorList>
    </citation>
    <scope>NUCLEOTIDE SEQUENCE [LARGE SCALE GENOMIC DNA]</scope>
    <source>
        <strain evidence="2 3">665A</strain>
    </source>
</reference>
<accession>A0ABV0EUN9</accession>
<feature type="signal peptide" evidence="1">
    <location>
        <begin position="1"/>
        <end position="24"/>
    </location>
</feature>
<reference evidence="2 3" key="1">
    <citation type="submission" date="2021-03" db="EMBL/GenBank/DDBJ databases">
        <authorList>
            <person name="Gilmore M.S."/>
            <person name="Schwartzman J."/>
            <person name="Van Tyne D."/>
            <person name="Martin M."/>
            <person name="Earl A.M."/>
            <person name="Manson A.L."/>
            <person name="Straub T."/>
            <person name="Salamzade R."/>
            <person name="Saavedra J."/>
            <person name="Lebreton F."/>
            <person name="Prichula J."/>
            <person name="Schaufler K."/>
            <person name="Gaca A."/>
            <person name="Sgardioli B."/>
            <person name="Wagenaar J."/>
            <person name="Strong T."/>
        </authorList>
    </citation>
    <scope>NUCLEOTIDE SEQUENCE [LARGE SCALE GENOMIC DNA]</scope>
    <source>
        <strain evidence="2 3">665A</strain>
    </source>
</reference>
<name>A0ABV0EUN9_9ENTE</name>
<sequence>MGKFSRIMLILSIIFLSACSQKDAARQPKQDEKQSSHMSEKKEGDQLAADYPGTLLAWIYQDEAFCFDYEEFTVDQYNKFISTENNTRGTYVYNPQQSAAVHVTYEMESIAKKISNKIDRKEVVKDGTFLAIAVPNREIVFSTDEQLANSRWHRVPIMNYLNLKGFQRTNGGNEKLPNDLKVRYHQYENSEGKVIKLYLDETPQLYGVGISNINRPEEEQKLFIISNVSQTIPEDLFKTDDYTPK</sequence>
<protein>
    <recommendedName>
        <fullName evidence="4">Lipoprotein</fullName>
    </recommendedName>
</protein>
<keyword evidence="3" id="KW-1185">Reference proteome</keyword>
<evidence type="ECO:0008006" key="4">
    <source>
        <dbReference type="Google" id="ProtNLM"/>
    </source>
</evidence>
<evidence type="ECO:0000313" key="2">
    <source>
        <dbReference type="EMBL" id="MEO1772365.1"/>
    </source>
</evidence>
<dbReference type="EMBL" id="JAFREL020000004">
    <property type="protein sequence ID" value="MEO1772365.1"/>
    <property type="molecule type" value="Genomic_DNA"/>
</dbReference>
<comment type="caution">
    <text evidence="2">The sequence shown here is derived from an EMBL/GenBank/DDBJ whole genome shotgun (WGS) entry which is preliminary data.</text>
</comment>
<keyword evidence="1" id="KW-0732">Signal</keyword>
<dbReference type="PROSITE" id="PS51257">
    <property type="entry name" value="PROKAR_LIPOPROTEIN"/>
    <property type="match status" value="1"/>
</dbReference>
<proteinExistence type="predicted"/>
<organism evidence="2 3">
    <name type="scientific">Candidatus Enterococcus ferrettii</name>
    <dbReference type="NCBI Taxonomy" id="2815324"/>
    <lineage>
        <taxon>Bacteria</taxon>
        <taxon>Bacillati</taxon>
        <taxon>Bacillota</taxon>
        <taxon>Bacilli</taxon>
        <taxon>Lactobacillales</taxon>
        <taxon>Enterococcaceae</taxon>
        <taxon>Enterococcus</taxon>
    </lineage>
</organism>
<gene>
    <name evidence="2" type="ORF">JZO67_004347</name>
</gene>
<dbReference type="Proteomes" id="UP000664357">
    <property type="component" value="Unassembled WGS sequence"/>
</dbReference>
<dbReference type="RefSeq" id="WP_207701743.1">
    <property type="nucleotide sequence ID" value="NZ_JAFREL020000004.1"/>
</dbReference>
<evidence type="ECO:0000313" key="3">
    <source>
        <dbReference type="Proteomes" id="UP000664357"/>
    </source>
</evidence>
<evidence type="ECO:0000256" key="1">
    <source>
        <dbReference type="SAM" id="SignalP"/>
    </source>
</evidence>